<feature type="transmembrane region" description="Helical" evidence="1">
    <location>
        <begin position="51"/>
        <end position="73"/>
    </location>
</feature>
<sequence length="334" mass="37397">MVNQLLDKPNETELLPIVYAIGLTVLTALARAFINRKFSLVNSDSKSISRIVIGIVLVISSSLMLIGFCAGFLDGLLDGDGIKVKLENGLESDHMIKVVNVLQVVSGLFAILLWIGAYIIAKIIINYVVDQLNRSRLNANLKQAQLNTLKGQINPHFMFNSLNNIRGLMLEDVQKSREMITKLSEVLRYSLNSHKLDTIPLQEEIETINNYIQLSKIQLEDHLQYQENITADVLDVEIPPMIIQMLIENAIKHGIADQVNGGRVILSIQQNQDSLHIVVNNTGRLKEHTTSSTKIGIKNIKERLQLLYGEHAFLTLKQLDGSVEASLKIPIYEN</sequence>
<dbReference type="Proteomes" id="UP001500459">
    <property type="component" value="Unassembled WGS sequence"/>
</dbReference>
<comment type="caution">
    <text evidence="3">The sequence shown here is derived from an EMBL/GenBank/DDBJ whole genome shotgun (WGS) entry which is preliminary data.</text>
</comment>
<evidence type="ECO:0000313" key="3">
    <source>
        <dbReference type="EMBL" id="GAA4112220.1"/>
    </source>
</evidence>
<evidence type="ECO:0000259" key="2">
    <source>
        <dbReference type="Pfam" id="PF06580"/>
    </source>
</evidence>
<protein>
    <recommendedName>
        <fullName evidence="2">Signal transduction histidine kinase internal region domain-containing protein</fullName>
    </recommendedName>
</protein>
<feature type="transmembrane region" description="Helical" evidence="1">
    <location>
        <begin position="104"/>
        <end position="129"/>
    </location>
</feature>
<keyword evidence="1" id="KW-0472">Membrane</keyword>
<dbReference type="SUPFAM" id="SSF55874">
    <property type="entry name" value="ATPase domain of HSP90 chaperone/DNA topoisomerase II/histidine kinase"/>
    <property type="match status" value="1"/>
</dbReference>
<dbReference type="PANTHER" id="PTHR34220">
    <property type="entry name" value="SENSOR HISTIDINE KINASE YPDA"/>
    <property type="match status" value="1"/>
</dbReference>
<keyword evidence="4" id="KW-1185">Reference proteome</keyword>
<dbReference type="InterPro" id="IPR050640">
    <property type="entry name" value="Bact_2-comp_sensor_kinase"/>
</dbReference>
<dbReference type="EMBL" id="BAABCW010000003">
    <property type="protein sequence ID" value="GAA4112220.1"/>
    <property type="molecule type" value="Genomic_DNA"/>
</dbReference>
<reference evidence="4" key="1">
    <citation type="journal article" date="2019" name="Int. J. Syst. Evol. Microbiol.">
        <title>The Global Catalogue of Microorganisms (GCM) 10K type strain sequencing project: providing services to taxonomists for standard genome sequencing and annotation.</title>
        <authorList>
            <consortium name="The Broad Institute Genomics Platform"/>
            <consortium name="The Broad Institute Genome Sequencing Center for Infectious Disease"/>
            <person name="Wu L."/>
            <person name="Ma J."/>
        </authorList>
    </citation>
    <scope>NUCLEOTIDE SEQUENCE [LARGE SCALE GENOMIC DNA]</scope>
    <source>
        <strain evidence="4">JCM 17106</strain>
    </source>
</reference>
<dbReference type="InterPro" id="IPR036890">
    <property type="entry name" value="HATPase_C_sf"/>
</dbReference>
<dbReference type="PANTHER" id="PTHR34220:SF7">
    <property type="entry name" value="SENSOR HISTIDINE KINASE YPDA"/>
    <property type="match status" value="1"/>
</dbReference>
<evidence type="ECO:0000313" key="4">
    <source>
        <dbReference type="Proteomes" id="UP001500459"/>
    </source>
</evidence>
<gene>
    <name evidence="3" type="ORF">GCM10022393_10500</name>
</gene>
<accession>A0ABP7XE99</accession>
<organism evidence="3 4">
    <name type="scientific">Aquimarina addita</name>
    <dbReference type="NCBI Taxonomy" id="870485"/>
    <lineage>
        <taxon>Bacteria</taxon>
        <taxon>Pseudomonadati</taxon>
        <taxon>Bacteroidota</taxon>
        <taxon>Flavobacteriia</taxon>
        <taxon>Flavobacteriales</taxon>
        <taxon>Flavobacteriaceae</taxon>
        <taxon>Aquimarina</taxon>
    </lineage>
</organism>
<keyword evidence="1" id="KW-1133">Transmembrane helix</keyword>
<dbReference type="Pfam" id="PF06580">
    <property type="entry name" value="His_kinase"/>
    <property type="match status" value="1"/>
</dbReference>
<evidence type="ECO:0000256" key="1">
    <source>
        <dbReference type="SAM" id="Phobius"/>
    </source>
</evidence>
<feature type="transmembrane region" description="Helical" evidence="1">
    <location>
        <begin position="14"/>
        <end position="30"/>
    </location>
</feature>
<dbReference type="Gene3D" id="3.30.565.10">
    <property type="entry name" value="Histidine kinase-like ATPase, C-terminal domain"/>
    <property type="match status" value="1"/>
</dbReference>
<feature type="domain" description="Signal transduction histidine kinase internal region" evidence="2">
    <location>
        <begin position="144"/>
        <end position="223"/>
    </location>
</feature>
<keyword evidence="1" id="KW-0812">Transmembrane</keyword>
<dbReference type="InterPro" id="IPR010559">
    <property type="entry name" value="Sig_transdc_His_kin_internal"/>
</dbReference>
<proteinExistence type="predicted"/>
<name>A0ABP7XE99_9FLAO</name>